<dbReference type="SUPFAM" id="SSF51395">
    <property type="entry name" value="FMN-linked oxidoreductases"/>
    <property type="match status" value="1"/>
</dbReference>
<evidence type="ECO:0000256" key="2">
    <source>
        <dbReference type="ARBA" id="ARBA00023002"/>
    </source>
</evidence>
<dbReference type="PANTHER" id="PTHR43656">
    <property type="entry name" value="BINDING OXIDOREDUCTASE, PUTATIVE (AFU_ORTHOLOGUE AFUA_2G08260)-RELATED"/>
    <property type="match status" value="1"/>
</dbReference>
<sequence>MKAKFEPLFESYTFPNGVTVKNRLALAPMTHYSSNEDGSISEEELVFIKARAKDLGTVITACANVTPNGKAFPGQPAIYDDQFIPGLKKLAETVQQEGAKAVIQIHHGGISCPSELVPDGDVVSASNIDRDNQKARALSTGEIEEIIEAFGEATRRAIEAGFDGVEIHGANGYLVQQFYSPYTNNRTDEWGGSVENRMKFPLAVAEACQKAIDKHAKRPFIFGYRFSPEEPSTPGLTMTETFQLVDALSNLPFDYLHISLMHALSTPHRGADTERTRIELVNEVINGRVPLMAVGKVNSPDDALAVRERNIPLIAIGRELLISPRWAAYIQEDRLEKIEYALNLKERDKYDIPNGLWEVILAAEGWVPFTR</sequence>
<dbReference type="OrthoDB" id="9772736at2"/>
<dbReference type="GO" id="GO:0010181">
    <property type="term" value="F:FMN binding"/>
    <property type="evidence" value="ECO:0007669"/>
    <property type="project" value="InterPro"/>
</dbReference>
<dbReference type="InterPro" id="IPR001155">
    <property type="entry name" value="OxRdtase_FMN_N"/>
</dbReference>
<dbReference type="AlphaFoldDB" id="A0A248TLK8"/>
<gene>
    <name evidence="4" type="ORF">CKF48_18440</name>
</gene>
<name>A0A248TLK8_9BACI</name>
<dbReference type="InterPro" id="IPR051799">
    <property type="entry name" value="NADH_flavin_oxidoreductase"/>
</dbReference>
<protein>
    <submittedName>
        <fullName evidence="4">NADH-dependent flavin oxidoreductase</fullName>
    </submittedName>
</protein>
<dbReference type="GO" id="GO:0016491">
    <property type="term" value="F:oxidoreductase activity"/>
    <property type="evidence" value="ECO:0007669"/>
    <property type="project" value="UniProtKB-KW"/>
</dbReference>
<dbReference type="EMBL" id="CP022983">
    <property type="protein sequence ID" value="ASV69104.1"/>
    <property type="molecule type" value="Genomic_DNA"/>
</dbReference>
<dbReference type="RefSeq" id="WP_095372668.1">
    <property type="nucleotide sequence ID" value="NZ_CP022983.1"/>
</dbReference>
<dbReference type="PANTHER" id="PTHR43656:SF2">
    <property type="entry name" value="BINDING OXIDOREDUCTASE, PUTATIVE (AFU_ORTHOLOGUE AFUA_2G08260)-RELATED"/>
    <property type="match status" value="1"/>
</dbReference>
<keyword evidence="1" id="KW-0285">Flavoprotein</keyword>
<reference evidence="4 5" key="1">
    <citation type="submission" date="2017-08" db="EMBL/GenBank/DDBJ databases">
        <title>Complete Genome Sequence of Bacillus kochii Oregon-R-modENCODE STRAIN BDGP4, isolated from Drosophila melanogaster gut.</title>
        <authorList>
            <person name="Wan K.H."/>
            <person name="Yu C."/>
            <person name="Park S."/>
            <person name="Hammonds A.S."/>
            <person name="Booth B.W."/>
            <person name="Celniker S.E."/>
        </authorList>
    </citation>
    <scope>NUCLEOTIDE SEQUENCE [LARGE SCALE GENOMIC DNA]</scope>
    <source>
        <strain evidence="4 5">BDGP4</strain>
    </source>
</reference>
<dbReference type="KEGG" id="bko:CKF48_18440"/>
<evidence type="ECO:0000259" key="3">
    <source>
        <dbReference type="Pfam" id="PF00724"/>
    </source>
</evidence>
<accession>A0A248TLK8</accession>
<evidence type="ECO:0000313" key="4">
    <source>
        <dbReference type="EMBL" id="ASV69104.1"/>
    </source>
</evidence>
<feature type="domain" description="NADH:flavin oxidoreductase/NADH oxidase N-terminal" evidence="3">
    <location>
        <begin position="8"/>
        <end position="334"/>
    </location>
</feature>
<evidence type="ECO:0000313" key="5">
    <source>
        <dbReference type="Proteomes" id="UP000215137"/>
    </source>
</evidence>
<dbReference type="CDD" id="cd04735">
    <property type="entry name" value="OYE_like_4_FMN"/>
    <property type="match status" value="1"/>
</dbReference>
<evidence type="ECO:0000256" key="1">
    <source>
        <dbReference type="ARBA" id="ARBA00022630"/>
    </source>
</evidence>
<organism evidence="4 5">
    <name type="scientific">Cytobacillus kochii</name>
    <dbReference type="NCBI Taxonomy" id="859143"/>
    <lineage>
        <taxon>Bacteria</taxon>
        <taxon>Bacillati</taxon>
        <taxon>Bacillota</taxon>
        <taxon>Bacilli</taxon>
        <taxon>Bacillales</taxon>
        <taxon>Bacillaceae</taxon>
        <taxon>Cytobacillus</taxon>
    </lineage>
</organism>
<keyword evidence="2" id="KW-0560">Oxidoreductase</keyword>
<keyword evidence="5" id="KW-1185">Reference proteome</keyword>
<dbReference type="Pfam" id="PF00724">
    <property type="entry name" value="Oxidored_FMN"/>
    <property type="match status" value="1"/>
</dbReference>
<dbReference type="Gene3D" id="3.20.20.70">
    <property type="entry name" value="Aldolase class I"/>
    <property type="match status" value="1"/>
</dbReference>
<dbReference type="InterPro" id="IPR013785">
    <property type="entry name" value="Aldolase_TIM"/>
</dbReference>
<dbReference type="Proteomes" id="UP000215137">
    <property type="component" value="Chromosome"/>
</dbReference>
<proteinExistence type="predicted"/>